<dbReference type="EMBL" id="GGMS01011958">
    <property type="protein sequence ID" value="MBY81161.1"/>
    <property type="molecule type" value="Transcribed_RNA"/>
</dbReference>
<protein>
    <submittedName>
        <fullName evidence="3">Uncharacterized protein</fullName>
    </submittedName>
</protein>
<feature type="compositionally biased region" description="Basic residues" evidence="1">
    <location>
        <begin position="13"/>
        <end position="22"/>
    </location>
</feature>
<evidence type="ECO:0000256" key="2">
    <source>
        <dbReference type="SAM" id="Phobius"/>
    </source>
</evidence>
<reference evidence="3" key="1">
    <citation type="submission" date="2018-04" db="EMBL/GenBank/DDBJ databases">
        <title>Transcriptome assembly of Sipha flava.</title>
        <authorList>
            <person name="Scully E.D."/>
            <person name="Geib S.M."/>
            <person name="Palmer N.A."/>
            <person name="Koch K."/>
            <person name="Bradshaw J."/>
            <person name="Heng-Moss T."/>
            <person name="Sarath G."/>
        </authorList>
    </citation>
    <scope>NUCLEOTIDE SEQUENCE</scope>
</reference>
<feature type="region of interest" description="Disordered" evidence="1">
    <location>
        <begin position="1"/>
        <end position="25"/>
    </location>
</feature>
<sequence length="109" mass="12725">MRTSRARTNAFSARKRRAHAHTHLSSPRTTTIKVHIVGARTPFARFPGEQRYNNNKGDVTFFLFSIIFFSLPARAVFHFIIIFNRRGRRKQFMHALTVCDAHPARWATR</sequence>
<dbReference type="AlphaFoldDB" id="A0A2S2QTU5"/>
<keyword evidence="2" id="KW-1133">Transmembrane helix</keyword>
<feature type="compositionally biased region" description="Polar residues" evidence="1">
    <location>
        <begin position="1"/>
        <end position="11"/>
    </location>
</feature>
<keyword evidence="2" id="KW-0472">Membrane</keyword>
<accession>A0A2S2QTU5</accession>
<proteinExistence type="predicted"/>
<gene>
    <name evidence="3" type="ORF">g.1123</name>
</gene>
<feature type="transmembrane region" description="Helical" evidence="2">
    <location>
        <begin position="61"/>
        <end position="83"/>
    </location>
</feature>
<organism evidence="3">
    <name type="scientific">Sipha flava</name>
    <name type="common">yellow sugarcane aphid</name>
    <dbReference type="NCBI Taxonomy" id="143950"/>
    <lineage>
        <taxon>Eukaryota</taxon>
        <taxon>Metazoa</taxon>
        <taxon>Ecdysozoa</taxon>
        <taxon>Arthropoda</taxon>
        <taxon>Hexapoda</taxon>
        <taxon>Insecta</taxon>
        <taxon>Pterygota</taxon>
        <taxon>Neoptera</taxon>
        <taxon>Paraneoptera</taxon>
        <taxon>Hemiptera</taxon>
        <taxon>Sternorrhyncha</taxon>
        <taxon>Aphidomorpha</taxon>
        <taxon>Aphidoidea</taxon>
        <taxon>Aphididae</taxon>
        <taxon>Sipha</taxon>
    </lineage>
</organism>
<evidence type="ECO:0000313" key="3">
    <source>
        <dbReference type="EMBL" id="MBY81161.1"/>
    </source>
</evidence>
<name>A0A2S2QTU5_9HEMI</name>
<keyword evidence="2" id="KW-0812">Transmembrane</keyword>
<evidence type="ECO:0000256" key="1">
    <source>
        <dbReference type="SAM" id="MobiDB-lite"/>
    </source>
</evidence>